<proteinExistence type="predicted"/>
<dbReference type="Gene3D" id="1.10.150.630">
    <property type="match status" value="1"/>
</dbReference>
<dbReference type="EMBL" id="JYLH01000014">
    <property type="protein sequence ID" value="KRP42867.1"/>
    <property type="molecule type" value="Genomic_DNA"/>
</dbReference>
<evidence type="ECO:0000256" key="1">
    <source>
        <dbReference type="SAM" id="MobiDB-lite"/>
    </source>
</evidence>
<dbReference type="GO" id="GO:0009986">
    <property type="term" value="C:cell surface"/>
    <property type="evidence" value="ECO:0007669"/>
    <property type="project" value="InterPro"/>
</dbReference>
<organism evidence="3 4">
    <name type="scientific">Pseudomonas libanensis</name>
    <dbReference type="NCBI Taxonomy" id="75588"/>
    <lineage>
        <taxon>Bacteria</taxon>
        <taxon>Pseudomonadati</taxon>
        <taxon>Pseudomonadota</taxon>
        <taxon>Gammaproteobacteria</taxon>
        <taxon>Pseudomonadales</taxon>
        <taxon>Pseudomonadaceae</taxon>
        <taxon>Pseudomonas</taxon>
    </lineage>
</organism>
<dbReference type="InterPro" id="IPR010812">
    <property type="entry name" value="HrpJ-like"/>
</dbReference>
<dbReference type="InterPro" id="IPR013401">
    <property type="entry name" value="T3SS_LcrE"/>
</dbReference>
<feature type="region of interest" description="Disordered" evidence="1">
    <location>
        <begin position="1"/>
        <end position="26"/>
    </location>
</feature>
<dbReference type="AlphaFoldDB" id="A0A0R2Y7M3"/>
<evidence type="ECO:0000259" key="2">
    <source>
        <dbReference type="Pfam" id="PF07201"/>
    </source>
</evidence>
<evidence type="ECO:0000313" key="3">
    <source>
        <dbReference type="EMBL" id="KRP42867.1"/>
    </source>
</evidence>
<sequence>MKVESTNEVPTPPRLELNTVSPVAKPEPGKGIDDLFLQFSQEVEPNSRTLDKRKIGVRVPPVQAFSQLYEQLGHPAQESFSAIARRIRLQLLMQPSVDKLLESTGGDPARTFVVLKSVLEQADAEARKSEAALARDAIAKLEIRFKGQIQAGLNIAVALQKAGGDPQERQALRALYYASVVTRQSLASMMQALLGVYGDDRFAHGLNVMSSALTADIAAHVSSLPTAMLRTLLVGLRSCGALSGVLCSCRDFTQNLAIELHAVNLLQRLLGYASTGIASDEVMRLADDMGGNTSTLVSLNMLYPLFQSLPLALWPDSRSRQEALHNFLLVMDELARQEGKNPRFPDSSILA</sequence>
<dbReference type="GO" id="GO:0019867">
    <property type="term" value="C:outer membrane"/>
    <property type="evidence" value="ECO:0007669"/>
    <property type="project" value="InterPro"/>
</dbReference>
<dbReference type="NCBIfam" id="TIGR02568">
    <property type="entry name" value="LcrE"/>
    <property type="match status" value="1"/>
</dbReference>
<dbReference type="GO" id="GO:0050709">
    <property type="term" value="P:negative regulation of protein secretion"/>
    <property type="evidence" value="ECO:0007669"/>
    <property type="project" value="InterPro"/>
</dbReference>
<name>A0A0R2Y7M3_9PSED</name>
<protein>
    <submittedName>
        <fullName evidence="3">Type III secretion protein</fullName>
    </submittedName>
</protein>
<gene>
    <name evidence="3" type="ORF">TU73_20725</name>
</gene>
<feature type="domain" description="Hypersensitivity response secretion-like HrpJ" evidence="2">
    <location>
        <begin position="39"/>
        <end position="195"/>
    </location>
</feature>
<dbReference type="RefSeq" id="WP_057013786.1">
    <property type="nucleotide sequence ID" value="NZ_JYLH01000014.1"/>
</dbReference>
<dbReference type="GO" id="GO:0030254">
    <property type="term" value="P:protein secretion by the type III secretion system"/>
    <property type="evidence" value="ECO:0007669"/>
    <property type="project" value="InterPro"/>
</dbReference>
<accession>A0A0R2Y7M3</accession>
<evidence type="ECO:0000313" key="4">
    <source>
        <dbReference type="Proteomes" id="UP000051446"/>
    </source>
</evidence>
<reference evidence="3 4" key="1">
    <citation type="submission" date="2015-02" db="EMBL/GenBank/DDBJ databases">
        <title>Pseudomonas helleri sp. nov. and Pseudomonas weihenstephanensis sp. nov., isolated from raw cows milk.</title>
        <authorList>
            <person name="von Neubeck M."/>
            <person name="Huptas C."/>
            <person name="Wenning M."/>
            <person name="Scherer S."/>
        </authorList>
    </citation>
    <scope>NUCLEOTIDE SEQUENCE [LARGE SCALE GENOMIC DNA]</scope>
    <source>
        <strain evidence="3 4">DSM 17149</strain>
    </source>
</reference>
<dbReference type="PATRIC" id="fig|75588.4.peg.897"/>
<comment type="caution">
    <text evidence="3">The sequence shown here is derived from an EMBL/GenBank/DDBJ whole genome shotgun (WGS) entry which is preliminary data.</text>
</comment>
<dbReference type="Pfam" id="PF07201">
    <property type="entry name" value="HrpJ"/>
    <property type="match status" value="1"/>
</dbReference>
<dbReference type="NCBIfam" id="TIGR02511">
    <property type="entry name" value="type_III_tyeA"/>
    <property type="match status" value="1"/>
</dbReference>
<dbReference type="SUPFAM" id="SSF140591">
    <property type="entry name" value="Type III secretion system domain"/>
    <property type="match status" value="1"/>
</dbReference>
<dbReference type="InterPro" id="IPR013351">
    <property type="entry name" value="T3SS_TyeA-rel"/>
</dbReference>
<dbReference type="Proteomes" id="UP000051446">
    <property type="component" value="Unassembled WGS sequence"/>
</dbReference>